<name>A0A2P2IV53_RHIMU</name>
<protein>
    <submittedName>
        <fullName evidence="1">Uncharacterized protein</fullName>
    </submittedName>
</protein>
<organism evidence="1">
    <name type="scientific">Rhizophora mucronata</name>
    <name type="common">Asiatic mangrove</name>
    <dbReference type="NCBI Taxonomy" id="61149"/>
    <lineage>
        <taxon>Eukaryota</taxon>
        <taxon>Viridiplantae</taxon>
        <taxon>Streptophyta</taxon>
        <taxon>Embryophyta</taxon>
        <taxon>Tracheophyta</taxon>
        <taxon>Spermatophyta</taxon>
        <taxon>Magnoliopsida</taxon>
        <taxon>eudicotyledons</taxon>
        <taxon>Gunneridae</taxon>
        <taxon>Pentapetalae</taxon>
        <taxon>rosids</taxon>
        <taxon>fabids</taxon>
        <taxon>Malpighiales</taxon>
        <taxon>Rhizophoraceae</taxon>
        <taxon>Rhizophora</taxon>
    </lineage>
</organism>
<dbReference type="EMBL" id="GGEC01004611">
    <property type="protein sequence ID" value="MBW85094.1"/>
    <property type="molecule type" value="Transcribed_RNA"/>
</dbReference>
<proteinExistence type="predicted"/>
<evidence type="ECO:0000313" key="1">
    <source>
        <dbReference type="EMBL" id="MBW85094.1"/>
    </source>
</evidence>
<accession>A0A2P2IV53</accession>
<reference evidence="1" key="1">
    <citation type="submission" date="2018-02" db="EMBL/GenBank/DDBJ databases">
        <title>Rhizophora mucronata_Transcriptome.</title>
        <authorList>
            <person name="Meera S.P."/>
            <person name="Sreeshan A."/>
            <person name="Augustine A."/>
        </authorList>
    </citation>
    <scope>NUCLEOTIDE SEQUENCE</scope>
    <source>
        <tissue evidence="1">Leaf</tissue>
    </source>
</reference>
<sequence length="15" mass="1900">MSVERNRSWIMLLHQ</sequence>